<evidence type="ECO:0000256" key="9">
    <source>
        <dbReference type="SAM" id="Coils"/>
    </source>
</evidence>
<keyword evidence="10" id="KW-0812">Transmembrane</keyword>
<dbReference type="CDD" id="cd00082">
    <property type="entry name" value="HisKA"/>
    <property type="match status" value="1"/>
</dbReference>
<dbReference type="InterPro" id="IPR003661">
    <property type="entry name" value="HisK_dim/P_dom"/>
</dbReference>
<dbReference type="PANTHER" id="PTHR43065:SF10">
    <property type="entry name" value="PEROXIDE STRESS-ACTIVATED HISTIDINE KINASE MAK3"/>
    <property type="match status" value="1"/>
</dbReference>
<dbReference type="SUPFAM" id="SSF47384">
    <property type="entry name" value="Homodimeric domain of signal transducing histidine kinase"/>
    <property type="match status" value="1"/>
</dbReference>
<comment type="catalytic activity">
    <reaction evidence="1">
        <text>ATP + protein L-histidine = ADP + protein N-phospho-L-histidine.</text>
        <dbReference type="EC" id="2.7.13.3"/>
    </reaction>
</comment>
<dbReference type="AlphaFoldDB" id="A0A953J3U6"/>
<keyword evidence="10" id="KW-1133">Transmembrane helix</keyword>
<dbReference type="InterPro" id="IPR036097">
    <property type="entry name" value="HisK_dim/P_sf"/>
</dbReference>
<keyword evidence="8" id="KW-0902">Two-component regulatory system</keyword>
<evidence type="ECO:0000256" key="10">
    <source>
        <dbReference type="SAM" id="Phobius"/>
    </source>
</evidence>
<keyword evidence="10" id="KW-0472">Membrane</keyword>
<protein>
    <recommendedName>
        <fullName evidence="2">histidine kinase</fullName>
        <ecNumber evidence="2">2.7.13.3</ecNumber>
    </recommendedName>
</protein>
<evidence type="ECO:0000259" key="11">
    <source>
        <dbReference type="PROSITE" id="PS50109"/>
    </source>
</evidence>
<keyword evidence="5" id="KW-0547">Nucleotide-binding</keyword>
<dbReference type="Gene3D" id="1.10.287.130">
    <property type="match status" value="1"/>
</dbReference>
<reference evidence="12" key="1">
    <citation type="journal article" date="2021" name="bioRxiv">
        <title>Unraveling nitrogen, sulfur and carbon metabolic pathways and microbial community transcriptional responses to substrate deprivation and toxicity stresses in a bioreactor mimicking anoxic brackish coastal sediment conditions.</title>
        <authorList>
            <person name="Martins P.D."/>
            <person name="Echeveste M.J."/>
            <person name="Arshad A."/>
            <person name="Kurth J."/>
            <person name="Ouboter H."/>
            <person name="Jetten M.S.M."/>
            <person name="Welte C.U."/>
        </authorList>
    </citation>
    <scope>NUCLEOTIDE SEQUENCE</scope>
    <source>
        <strain evidence="12">MAG_39</strain>
    </source>
</reference>
<dbReference type="GO" id="GO:0005524">
    <property type="term" value="F:ATP binding"/>
    <property type="evidence" value="ECO:0007669"/>
    <property type="project" value="UniProtKB-KW"/>
</dbReference>
<feature type="transmembrane region" description="Helical" evidence="10">
    <location>
        <begin position="234"/>
        <end position="258"/>
    </location>
</feature>
<evidence type="ECO:0000256" key="3">
    <source>
        <dbReference type="ARBA" id="ARBA00022553"/>
    </source>
</evidence>
<keyword evidence="3" id="KW-0597">Phosphoprotein</keyword>
<feature type="transmembrane region" description="Helical" evidence="10">
    <location>
        <begin position="95"/>
        <end position="114"/>
    </location>
</feature>
<evidence type="ECO:0000256" key="2">
    <source>
        <dbReference type="ARBA" id="ARBA00012438"/>
    </source>
</evidence>
<reference evidence="12" key="2">
    <citation type="submission" date="2021-08" db="EMBL/GenBank/DDBJ databases">
        <authorList>
            <person name="Dalcin Martins P."/>
        </authorList>
    </citation>
    <scope>NUCLEOTIDE SEQUENCE</scope>
    <source>
        <strain evidence="12">MAG_39</strain>
    </source>
</reference>
<dbReference type="InterPro" id="IPR003594">
    <property type="entry name" value="HATPase_dom"/>
</dbReference>
<dbReference type="PRINTS" id="PR00344">
    <property type="entry name" value="BCTRLSENSOR"/>
</dbReference>
<feature type="transmembrane region" description="Helical" evidence="10">
    <location>
        <begin position="120"/>
        <end position="141"/>
    </location>
</feature>
<dbReference type="Proteomes" id="UP000705867">
    <property type="component" value="Unassembled WGS sequence"/>
</dbReference>
<keyword evidence="7" id="KW-0067">ATP-binding</keyword>
<feature type="transmembrane region" description="Helical" evidence="10">
    <location>
        <begin position="30"/>
        <end position="50"/>
    </location>
</feature>
<dbReference type="Pfam" id="PF00512">
    <property type="entry name" value="HisKA"/>
    <property type="match status" value="1"/>
</dbReference>
<feature type="domain" description="Histidine kinase" evidence="11">
    <location>
        <begin position="335"/>
        <end position="552"/>
    </location>
</feature>
<evidence type="ECO:0000256" key="4">
    <source>
        <dbReference type="ARBA" id="ARBA00022679"/>
    </source>
</evidence>
<keyword evidence="4" id="KW-0808">Transferase</keyword>
<dbReference type="SMART" id="SM00388">
    <property type="entry name" value="HisKA"/>
    <property type="match status" value="1"/>
</dbReference>
<feature type="transmembrane region" description="Helical" evidence="10">
    <location>
        <begin position="62"/>
        <end position="83"/>
    </location>
</feature>
<name>A0A953J3U6_9BACT</name>
<proteinExistence type="predicted"/>
<dbReference type="PANTHER" id="PTHR43065">
    <property type="entry name" value="SENSOR HISTIDINE KINASE"/>
    <property type="match status" value="1"/>
</dbReference>
<comment type="caution">
    <text evidence="12">The sequence shown here is derived from an EMBL/GenBank/DDBJ whole genome shotgun (WGS) entry which is preliminary data.</text>
</comment>
<gene>
    <name evidence="12" type="ORF">K8I29_02475</name>
</gene>
<evidence type="ECO:0000256" key="8">
    <source>
        <dbReference type="ARBA" id="ARBA00023012"/>
    </source>
</evidence>
<evidence type="ECO:0000256" key="6">
    <source>
        <dbReference type="ARBA" id="ARBA00022777"/>
    </source>
</evidence>
<feature type="transmembrane region" description="Helical" evidence="10">
    <location>
        <begin position="264"/>
        <end position="286"/>
    </location>
</feature>
<dbReference type="SUPFAM" id="SSF55874">
    <property type="entry name" value="ATPase domain of HSP90 chaperone/DNA topoisomerase II/histidine kinase"/>
    <property type="match status" value="1"/>
</dbReference>
<evidence type="ECO:0000256" key="1">
    <source>
        <dbReference type="ARBA" id="ARBA00000085"/>
    </source>
</evidence>
<sequence>MRKEADSLFANIVYRLDYPDDRIIRARRKLYWLSAVTLSVVFLISLPIQSLKSRNIHWIDTFNHSLLESYCGIISFIIAYIIYREYKASGKRSSLYFFLGFFSMGVYDFFHSYSNYCLDLFVWFHSLSAFSGASFLLLGALSSRDGSAGDPPWLRRFFVLFGAAAATLSAAIISKLSPPFPNAVTLGAYRHLPADLPVVGEFSASTIVFNVISAVCFLASGILFLRRFRETNDVLFHVFSLSAFLFFESEFLFAFSKLWDISWWYWHVIKLIIFTGLVIGLAHGFSRTFRELQESREKLTGTVDKLKRAYEDLTNTQEELLESEKLASIGRMAATVAHEIRNPLGAINNAIGIFKRHKQLADDDKELMDIIGEEIRRLNRTITDFLDFARPAPHEKTYANLNSLIEETLALLTNGNGVHHSPVRITKYFDHDLPEIFMDRDAMKQCLWNVLINAIQAMHGGGTLIVTTRYAIEIRNSEPFPEASIVISDNGVGMPEETVSRAFQPFFSTKAKGTGLGLSIVQKIVHSHGGHISISSRQGEGTRVEISLPVHCPEAASAKGEK</sequence>
<dbReference type="Gene3D" id="3.30.565.10">
    <property type="entry name" value="Histidine kinase-like ATPase, C-terminal domain"/>
    <property type="match status" value="1"/>
</dbReference>
<dbReference type="InterPro" id="IPR004358">
    <property type="entry name" value="Sig_transdc_His_kin-like_C"/>
</dbReference>
<dbReference type="PROSITE" id="PS50109">
    <property type="entry name" value="HIS_KIN"/>
    <property type="match status" value="1"/>
</dbReference>
<feature type="transmembrane region" description="Helical" evidence="10">
    <location>
        <begin position="202"/>
        <end position="225"/>
    </location>
</feature>
<evidence type="ECO:0000313" key="13">
    <source>
        <dbReference type="Proteomes" id="UP000705867"/>
    </source>
</evidence>
<evidence type="ECO:0000313" key="12">
    <source>
        <dbReference type="EMBL" id="MBZ0155063.1"/>
    </source>
</evidence>
<evidence type="ECO:0000256" key="5">
    <source>
        <dbReference type="ARBA" id="ARBA00022741"/>
    </source>
</evidence>
<dbReference type="SMART" id="SM00387">
    <property type="entry name" value="HATPase_c"/>
    <property type="match status" value="1"/>
</dbReference>
<dbReference type="EC" id="2.7.13.3" evidence="2"/>
<dbReference type="Pfam" id="PF02518">
    <property type="entry name" value="HATPase_c"/>
    <property type="match status" value="1"/>
</dbReference>
<dbReference type="InterPro" id="IPR005467">
    <property type="entry name" value="His_kinase_dom"/>
</dbReference>
<keyword evidence="9" id="KW-0175">Coiled coil</keyword>
<accession>A0A953J3U6</accession>
<dbReference type="EMBL" id="JAIOIV010000018">
    <property type="protein sequence ID" value="MBZ0155063.1"/>
    <property type="molecule type" value="Genomic_DNA"/>
</dbReference>
<keyword evidence="6" id="KW-0418">Kinase</keyword>
<evidence type="ECO:0000256" key="7">
    <source>
        <dbReference type="ARBA" id="ARBA00022840"/>
    </source>
</evidence>
<feature type="transmembrane region" description="Helical" evidence="10">
    <location>
        <begin position="153"/>
        <end position="173"/>
    </location>
</feature>
<organism evidence="12 13">
    <name type="scientific">Candidatus Nitrobium versatile</name>
    <dbReference type="NCBI Taxonomy" id="2884831"/>
    <lineage>
        <taxon>Bacteria</taxon>
        <taxon>Pseudomonadati</taxon>
        <taxon>Nitrospirota</taxon>
        <taxon>Nitrospiria</taxon>
        <taxon>Nitrospirales</taxon>
        <taxon>Nitrospiraceae</taxon>
        <taxon>Candidatus Nitrobium</taxon>
    </lineage>
</organism>
<dbReference type="GO" id="GO:0000155">
    <property type="term" value="F:phosphorelay sensor kinase activity"/>
    <property type="evidence" value="ECO:0007669"/>
    <property type="project" value="InterPro"/>
</dbReference>
<feature type="coiled-coil region" evidence="9">
    <location>
        <begin position="289"/>
        <end position="326"/>
    </location>
</feature>
<dbReference type="InterPro" id="IPR036890">
    <property type="entry name" value="HATPase_C_sf"/>
</dbReference>